<dbReference type="Proteomes" id="UP000008963">
    <property type="component" value="Chromosome"/>
</dbReference>
<dbReference type="AlphaFoldDB" id="E1WZT8"/>
<dbReference type="RefSeq" id="WP_014245644.1">
    <property type="nucleotide sequence ID" value="NC_016620.1"/>
</dbReference>
<dbReference type="STRING" id="862908.BMS_3117"/>
<dbReference type="InterPro" id="IPR036514">
    <property type="entry name" value="SGNH_hydro_sf"/>
</dbReference>
<dbReference type="SUPFAM" id="SSF52266">
    <property type="entry name" value="SGNH hydrolase"/>
    <property type="match status" value="2"/>
</dbReference>
<dbReference type="GO" id="GO:0016788">
    <property type="term" value="F:hydrolase activity, acting on ester bonds"/>
    <property type="evidence" value="ECO:0007669"/>
    <property type="project" value="UniProtKB-ARBA"/>
</dbReference>
<feature type="transmembrane region" description="Helical" evidence="1">
    <location>
        <begin position="12"/>
        <end position="30"/>
    </location>
</feature>
<dbReference type="Gene3D" id="3.40.50.1110">
    <property type="entry name" value="SGNH hydrolase"/>
    <property type="match status" value="2"/>
</dbReference>
<keyword evidence="1" id="KW-1133">Transmembrane helix</keyword>
<keyword evidence="3" id="KW-1185">Reference proteome</keyword>
<keyword evidence="1" id="KW-0812">Transmembrane</keyword>
<dbReference type="eggNOG" id="COG2755">
    <property type="taxonomic scope" value="Bacteria"/>
</dbReference>
<dbReference type="OrthoDB" id="5312980at2"/>
<organism evidence="2 3">
    <name type="scientific">Halobacteriovorax marinus (strain ATCC BAA-682 / DSM 15412 / SJ)</name>
    <name type="common">Bacteriovorax marinus</name>
    <dbReference type="NCBI Taxonomy" id="862908"/>
    <lineage>
        <taxon>Bacteria</taxon>
        <taxon>Pseudomonadati</taxon>
        <taxon>Bdellovibrionota</taxon>
        <taxon>Bacteriovoracia</taxon>
        <taxon>Bacteriovoracales</taxon>
        <taxon>Halobacteriovoraceae</taxon>
        <taxon>Halobacteriovorax</taxon>
    </lineage>
</organism>
<dbReference type="HOGENOM" id="CLU_563567_0_0_7"/>
<dbReference type="PATRIC" id="fig|862908.3.peg.2980"/>
<dbReference type="KEGG" id="bmx:BMS_3117"/>
<proteinExistence type="predicted"/>
<reference evidence="3" key="1">
    <citation type="journal article" date="2013" name="ISME J.">
        <title>A small predatory core genome in the divergent marine Bacteriovorax marinus SJ and the terrestrial Bdellovibrio bacteriovorus.</title>
        <authorList>
            <person name="Crossman L.C."/>
            <person name="Chen H."/>
            <person name="Cerdeno-Tarraga A.M."/>
            <person name="Brooks K."/>
            <person name="Quail M.A."/>
            <person name="Pineiro S.A."/>
            <person name="Hobley L."/>
            <person name="Sockett R.E."/>
            <person name="Bentley S.D."/>
            <person name="Parkhill J."/>
            <person name="Williams H.N."/>
            <person name="Stine O.C."/>
        </authorList>
    </citation>
    <scope>NUCLEOTIDE SEQUENCE [LARGE SCALE GENOMIC DNA]</scope>
    <source>
        <strain evidence="3">ATCC BAA-682 / DSM 15412 / SJ</strain>
    </source>
</reference>
<evidence type="ECO:0000313" key="3">
    <source>
        <dbReference type="Proteomes" id="UP000008963"/>
    </source>
</evidence>
<keyword evidence="1" id="KW-0472">Membrane</keyword>
<name>E1WZT8_HALMS</name>
<dbReference type="EMBL" id="FQ312005">
    <property type="protein sequence ID" value="CBW27874.1"/>
    <property type="molecule type" value="Genomic_DNA"/>
</dbReference>
<accession>E1WZT8</accession>
<evidence type="ECO:0000256" key="1">
    <source>
        <dbReference type="SAM" id="Phobius"/>
    </source>
</evidence>
<sequence>MSKLENNIFAKISLSIISLIITLFIVEIGLKTVGHFYNMKFQAEYIPSKEGTDYIRDEMYESYSFKESSKDVILSIGDSFTNAGNVESKYSYPHQLFNIFIDNKRPTTVLNMGLCEDSTFGVNKRLKDYLSKSTNTDKKPTKVLILIGAADNFERFQKEAITEVKPWYSVSSHSWYKSLSIYKVIRHIKYHYIQKELTSNISEASLVNTNELQVILSEYKKLKDNIHNSTKISLNEIVSNLPIGFTKYCNNLHISFNTKYELLHSLNVYMSKILASQFKHDEALKWLLDLASFKPLKFWGGEFDDAYFRIVQTFQFQSEYSASEILKSLDSMLANSPKIKEFTHFNEFYTLVKENEEVMKQTNINRQQAWKEMISLSKEYNFELYMLNYPSNYVSANNMIRKVSEENNIPLIDLNLYFNELIGQSKRDVYLEDDDHLTPLGYKLMAQEIYRAINK</sequence>
<evidence type="ECO:0000313" key="2">
    <source>
        <dbReference type="EMBL" id="CBW27874.1"/>
    </source>
</evidence>
<protein>
    <submittedName>
        <fullName evidence="2">Membrane protein</fullName>
    </submittedName>
</protein>
<gene>
    <name evidence="2" type="ordered locus">BMS_3117</name>
</gene>